<dbReference type="GO" id="GO:0043953">
    <property type="term" value="P:protein transport by the Tat complex"/>
    <property type="evidence" value="ECO:0007669"/>
    <property type="project" value="UniProtKB-UniRule"/>
</dbReference>
<dbReference type="PRINTS" id="PR01840">
    <property type="entry name" value="TATCFAMILY"/>
</dbReference>
<dbReference type="InterPro" id="IPR019820">
    <property type="entry name" value="Sec-indep_translocase_CS"/>
</dbReference>
<feature type="transmembrane region" description="Helical" evidence="5">
    <location>
        <begin position="105"/>
        <end position="129"/>
    </location>
</feature>
<gene>
    <name evidence="5 6" type="primary">tatC</name>
    <name evidence="6" type="ORF">EAV92_15625</name>
</gene>
<dbReference type="PANTHER" id="PTHR30371:SF0">
    <property type="entry name" value="SEC-INDEPENDENT PROTEIN TRANSLOCASE PROTEIN TATC, CHLOROPLASTIC-RELATED"/>
    <property type="match status" value="1"/>
</dbReference>
<evidence type="ECO:0000256" key="3">
    <source>
        <dbReference type="ARBA" id="ARBA00022989"/>
    </source>
</evidence>
<organism evidence="6 7">
    <name type="scientific">Cohnella candidum</name>
    <dbReference type="NCBI Taxonomy" id="2674991"/>
    <lineage>
        <taxon>Bacteria</taxon>
        <taxon>Bacillati</taxon>
        <taxon>Bacillota</taxon>
        <taxon>Bacilli</taxon>
        <taxon>Bacillales</taxon>
        <taxon>Paenibacillaceae</taxon>
        <taxon>Cohnella</taxon>
    </lineage>
</organism>
<feature type="transmembrane region" description="Helical" evidence="5">
    <location>
        <begin position="18"/>
        <end position="36"/>
    </location>
</feature>
<evidence type="ECO:0000256" key="5">
    <source>
        <dbReference type="HAMAP-Rule" id="MF_00902"/>
    </source>
</evidence>
<dbReference type="InterPro" id="IPR002033">
    <property type="entry name" value="TatC"/>
</dbReference>
<keyword evidence="5" id="KW-1003">Cell membrane</keyword>
<feature type="transmembrane region" description="Helical" evidence="5">
    <location>
        <begin position="214"/>
        <end position="233"/>
    </location>
</feature>
<comment type="similarity">
    <text evidence="5">Belongs to the TatC family.</text>
</comment>
<feature type="transmembrane region" description="Helical" evidence="5">
    <location>
        <begin position="63"/>
        <end position="84"/>
    </location>
</feature>
<dbReference type="KEGG" id="coh:EAV92_15625"/>
<keyword evidence="4 5" id="KW-0472">Membrane</keyword>
<dbReference type="GO" id="GO:0065002">
    <property type="term" value="P:intracellular protein transmembrane transport"/>
    <property type="evidence" value="ECO:0007669"/>
    <property type="project" value="TreeGrafter"/>
</dbReference>
<accession>A0A3G3K5H1</accession>
<comment type="function">
    <text evidence="5">Part of the twin-arginine translocation (Tat) system that transports large folded proteins containing a characteristic twin-arginine motif in their signal peptide across membranes.</text>
</comment>
<evidence type="ECO:0000256" key="2">
    <source>
        <dbReference type="ARBA" id="ARBA00022692"/>
    </source>
</evidence>
<dbReference type="PANTHER" id="PTHR30371">
    <property type="entry name" value="SEC-INDEPENDENT PROTEIN TRANSLOCASE PROTEIN TATC"/>
    <property type="match status" value="1"/>
</dbReference>
<dbReference type="PROSITE" id="PS01218">
    <property type="entry name" value="TATC"/>
    <property type="match status" value="1"/>
</dbReference>
<sequence length="244" mass="27567">MELQDDVVSHLAELRKRLIWVSVWFLAAMCAGLYWSPHILLRLKSHPAGETIEWNVFSFTDGLFVYLRCAFLVAALVTLPVLLYQVWAFVRPGLTPVEAKGTFRYVPASFVLFLTGLSFGYFVVFPMMLRFMKSMNESLGAAETYGIDRYFSFLFNVVFPLGLAFEMPLVILFLTRLGLLNPSRIRFVRKYAYVGLAVVGSCISPPDFVSHLSVTVPLLLLFELSAFISVRYARRRGLAVPSPG</sequence>
<dbReference type="Pfam" id="PF00902">
    <property type="entry name" value="TatC"/>
    <property type="match status" value="1"/>
</dbReference>
<evidence type="ECO:0000313" key="7">
    <source>
        <dbReference type="Proteomes" id="UP000269097"/>
    </source>
</evidence>
<keyword evidence="7" id="KW-1185">Reference proteome</keyword>
<dbReference type="AlphaFoldDB" id="A0A3G3K5H1"/>
<evidence type="ECO:0000256" key="4">
    <source>
        <dbReference type="ARBA" id="ARBA00023136"/>
    </source>
</evidence>
<feature type="transmembrane region" description="Helical" evidence="5">
    <location>
        <begin position="191"/>
        <end position="208"/>
    </location>
</feature>
<dbReference type="Proteomes" id="UP000269097">
    <property type="component" value="Chromosome"/>
</dbReference>
<keyword evidence="2 5" id="KW-0812">Transmembrane</keyword>
<keyword evidence="5" id="KW-0811">Translocation</keyword>
<comment type="subcellular location">
    <subcellularLocation>
        <location evidence="5">Cell membrane</location>
        <topology evidence="5">Multi-pass membrane protein</topology>
    </subcellularLocation>
    <subcellularLocation>
        <location evidence="1">Membrane</location>
        <topology evidence="1">Multi-pass membrane protein</topology>
    </subcellularLocation>
</comment>
<feature type="transmembrane region" description="Helical" evidence="5">
    <location>
        <begin position="153"/>
        <end position="179"/>
    </location>
</feature>
<reference evidence="6 7" key="1">
    <citation type="submission" date="2018-10" db="EMBL/GenBank/DDBJ databases">
        <title>Genome Sequence of Cohnella sp.</title>
        <authorList>
            <person name="Srinivasan S."/>
            <person name="Kim M.K."/>
        </authorList>
    </citation>
    <scope>NUCLEOTIDE SEQUENCE [LARGE SCALE GENOMIC DNA]</scope>
    <source>
        <strain evidence="6 7">18JY8-7</strain>
    </source>
</reference>
<dbReference type="GO" id="GO:0009977">
    <property type="term" value="F:proton motive force dependent protein transmembrane transporter activity"/>
    <property type="evidence" value="ECO:0007669"/>
    <property type="project" value="TreeGrafter"/>
</dbReference>
<dbReference type="GO" id="GO:0033281">
    <property type="term" value="C:TAT protein transport complex"/>
    <property type="evidence" value="ECO:0007669"/>
    <property type="project" value="UniProtKB-UniRule"/>
</dbReference>
<proteinExistence type="inferred from homology"/>
<protein>
    <recommendedName>
        <fullName evidence="5">Sec-independent protein translocase protein TatC</fullName>
    </recommendedName>
</protein>
<evidence type="ECO:0000256" key="1">
    <source>
        <dbReference type="ARBA" id="ARBA00004141"/>
    </source>
</evidence>
<dbReference type="NCBIfam" id="TIGR00945">
    <property type="entry name" value="tatC"/>
    <property type="match status" value="1"/>
</dbReference>
<comment type="subunit">
    <text evidence="5">Forms a complex with TatA.</text>
</comment>
<name>A0A3G3K5H1_9BACL</name>
<dbReference type="EMBL" id="CP033433">
    <property type="protein sequence ID" value="AYQ75680.1"/>
    <property type="molecule type" value="Genomic_DNA"/>
</dbReference>
<evidence type="ECO:0000313" key="6">
    <source>
        <dbReference type="EMBL" id="AYQ75680.1"/>
    </source>
</evidence>
<keyword evidence="5" id="KW-0653">Protein transport</keyword>
<keyword evidence="5" id="KW-0813">Transport</keyword>
<dbReference type="HAMAP" id="MF_00902">
    <property type="entry name" value="TatC"/>
    <property type="match status" value="1"/>
</dbReference>
<keyword evidence="3 5" id="KW-1133">Transmembrane helix</keyword>